<gene>
    <name evidence="1" type="ORF">RDI58_010164</name>
</gene>
<dbReference type="AlphaFoldDB" id="A0AAN8YJ71"/>
<organism evidence="1 2">
    <name type="scientific">Solanum bulbocastanum</name>
    <name type="common">Wild potato</name>
    <dbReference type="NCBI Taxonomy" id="147425"/>
    <lineage>
        <taxon>Eukaryota</taxon>
        <taxon>Viridiplantae</taxon>
        <taxon>Streptophyta</taxon>
        <taxon>Embryophyta</taxon>
        <taxon>Tracheophyta</taxon>
        <taxon>Spermatophyta</taxon>
        <taxon>Magnoliopsida</taxon>
        <taxon>eudicotyledons</taxon>
        <taxon>Gunneridae</taxon>
        <taxon>Pentapetalae</taxon>
        <taxon>asterids</taxon>
        <taxon>lamiids</taxon>
        <taxon>Solanales</taxon>
        <taxon>Solanaceae</taxon>
        <taxon>Solanoideae</taxon>
        <taxon>Solaneae</taxon>
        <taxon>Solanum</taxon>
    </lineage>
</organism>
<evidence type="ECO:0000313" key="1">
    <source>
        <dbReference type="EMBL" id="KAK6791083.1"/>
    </source>
</evidence>
<proteinExistence type="predicted"/>
<accession>A0AAN8YJ71</accession>
<dbReference type="Proteomes" id="UP001371456">
    <property type="component" value="Unassembled WGS sequence"/>
</dbReference>
<evidence type="ECO:0000313" key="2">
    <source>
        <dbReference type="Proteomes" id="UP001371456"/>
    </source>
</evidence>
<comment type="caution">
    <text evidence="1">The sequence shown here is derived from an EMBL/GenBank/DDBJ whole genome shotgun (WGS) entry which is preliminary data.</text>
</comment>
<name>A0AAN8YJ71_SOLBU</name>
<dbReference type="EMBL" id="JBANQN010000004">
    <property type="protein sequence ID" value="KAK6791083.1"/>
    <property type="molecule type" value="Genomic_DNA"/>
</dbReference>
<protein>
    <submittedName>
        <fullName evidence="1">Uncharacterized protein</fullName>
    </submittedName>
</protein>
<keyword evidence="2" id="KW-1185">Reference proteome</keyword>
<reference evidence="1 2" key="1">
    <citation type="submission" date="2024-02" db="EMBL/GenBank/DDBJ databases">
        <title>de novo genome assembly of Solanum bulbocastanum strain 11H21.</title>
        <authorList>
            <person name="Hosaka A.J."/>
        </authorList>
    </citation>
    <scope>NUCLEOTIDE SEQUENCE [LARGE SCALE GENOMIC DNA]</scope>
    <source>
        <tissue evidence="1">Young leaves</tissue>
    </source>
</reference>
<sequence length="39" mass="4139">MLAIISPWRSEDATECFAPTFAIASPSGKSHLTGPISTF</sequence>